<evidence type="ECO:0008006" key="3">
    <source>
        <dbReference type="Google" id="ProtNLM"/>
    </source>
</evidence>
<evidence type="ECO:0000313" key="2">
    <source>
        <dbReference type="Proteomes" id="UP000560658"/>
    </source>
</evidence>
<name>A0A840CV01_9BACE</name>
<proteinExistence type="predicted"/>
<comment type="caution">
    <text evidence="1">The sequence shown here is derived from an EMBL/GenBank/DDBJ whole genome shotgun (WGS) entry which is preliminary data.</text>
</comment>
<dbReference type="PROSITE" id="PS51257">
    <property type="entry name" value="PROKAR_LIPOPROTEIN"/>
    <property type="match status" value="1"/>
</dbReference>
<dbReference type="CDD" id="cd13121">
    <property type="entry name" value="BF2867_like_C"/>
    <property type="match status" value="4"/>
</dbReference>
<dbReference type="InterPro" id="IPR042278">
    <property type="entry name" value="Mfa-like_1_N"/>
</dbReference>
<gene>
    <name evidence="1" type="ORF">GGR06_000148</name>
</gene>
<dbReference type="EMBL" id="JACIER010000001">
    <property type="protein sequence ID" value="MBB4042389.1"/>
    <property type="molecule type" value="Genomic_DNA"/>
</dbReference>
<dbReference type="Proteomes" id="UP000560658">
    <property type="component" value="Unassembled WGS sequence"/>
</dbReference>
<dbReference type="CDD" id="cd13120">
    <property type="entry name" value="BF2867_like_N"/>
    <property type="match status" value="1"/>
</dbReference>
<dbReference type="Gene3D" id="2.60.40.2620">
    <property type="entry name" value="Fimbrillin-like"/>
    <property type="match status" value="1"/>
</dbReference>
<accession>A0A840CV01</accession>
<sequence length="1055" mass="112233">MKSVIHKSILGCSVLTILATACNSDEQLSAITDQTPANISAGVGSSEKSGVTRATDAVWAANDHIGITMLEYPLPAQRSGQPPVGVVQGYSNQDYLTSLGDGRFMPSSVDKIMYFPVNGSQVTFKAYYPYTSSLPANFVKAVDVVSQTDLASIDLMTAVHTNNSNSKDQPNVDLKFYHRLSKVIVNLDADAPIDLTGCKLVLKGMKTQADYDLMGEKLSVKDDSNADIQIPLKNNSGQGILLPRAVGEGVTFAVTTAAGGTYTATMASDLELKSGYKYTFNVKLRTTPAVITATIEPWSEGTTKSMEVVRLVTDLGTNADFKDNEQLKLYLKETQTSTGTAVANPEFALAGNFTYNETADLWTPLAPLYWENIYGDPVDFRATSVLAAKLNSTQMDDILVSDDVAVGQYKGVNLLMKHVGSKLTVELKSTDGTFTAADLKGAAVTLPNYLNSGTLNETTGTFVVGTGTGTITPENGVAIFPPQTIAKGNLLAKVVINGRTYEVKEDASDFIYQAGTAYKLILDVKKANVLISTKVVDWVEQDAINKTVQIGKATLATNEGDLKNGDQLFLYTSSAAVPGHFTYNSTANDWQYSDSSAPLYWENIDNTGLLYASITRPEINATPANNQSKDYITATPLVNDGGKTNTALNLNMAHRVAQVRIKLTSSTYTAAQLKAAKITLPGYQIGGTMNQGVYTPGTQVGTITLDSPNNTDIVTSAYLQPQTVTTGSNIVVIDFPLVGNRQYKLTHDANIVYKAGEITNLIIDIKASDLKVSVSVTDWTSQMHNLFLSFAEAAASASGFENGDQIKFYKVSGSNVTSAQTIYTYNNNAITSTSPWFRDDFQTGEKLTGVFSADLPTVASGASTFPWVCKSTGVTNAHKDDIIIAAPSGTNGVINAGSANVSLNFQHVLSKVTINLFNGAGFTASDLVPSVIKLTNFKLSGTVNVVAGTATPTGTATASFSPTSITPNTVEGKGTAVASYQALVMPQVIGTVGGSKTAIATITLNGQTYNAEIESYNFKAGENHVFNITLAKTELQISATVAPWLNGTGGSIIIQ</sequence>
<protein>
    <recommendedName>
        <fullName evidence="3">Fimbrillin family protein</fullName>
    </recommendedName>
</protein>
<keyword evidence="2" id="KW-1185">Reference proteome</keyword>
<dbReference type="AlphaFoldDB" id="A0A840CV01"/>
<dbReference type="Pfam" id="PF13149">
    <property type="entry name" value="Mfa_like_1"/>
    <property type="match status" value="4"/>
</dbReference>
<organism evidence="1 2">
    <name type="scientific">Bacteroides reticulotermitis</name>
    <dbReference type="NCBI Taxonomy" id="1133319"/>
    <lineage>
        <taxon>Bacteria</taxon>
        <taxon>Pseudomonadati</taxon>
        <taxon>Bacteroidota</taxon>
        <taxon>Bacteroidia</taxon>
        <taxon>Bacteroidales</taxon>
        <taxon>Bacteroidaceae</taxon>
        <taxon>Bacteroides</taxon>
    </lineage>
</organism>
<reference evidence="1" key="1">
    <citation type="submission" date="2020-08" db="EMBL/GenBank/DDBJ databases">
        <title>Genomic Encyclopedia of Type Strains, Phase IV (KMG-IV): sequencing the most valuable type-strain genomes for metagenomic binning, comparative biology and taxonomic classification.</title>
        <authorList>
            <person name="Goeker M."/>
        </authorList>
    </citation>
    <scope>NUCLEOTIDE SEQUENCE [LARGE SCALE GENOMIC DNA]</scope>
    <source>
        <strain evidence="1">DSM 105720</strain>
    </source>
</reference>
<evidence type="ECO:0000313" key="1">
    <source>
        <dbReference type="EMBL" id="MBB4042389.1"/>
    </source>
</evidence>
<dbReference type="RefSeq" id="WP_183207497.1">
    <property type="nucleotide sequence ID" value="NZ_JACIER010000001.1"/>
</dbReference>
<dbReference type="InterPro" id="IPR025049">
    <property type="entry name" value="Mfa-like_1"/>
</dbReference>
<dbReference type="Gene3D" id="2.60.40.2630">
    <property type="match status" value="4"/>
</dbReference>